<organism evidence="1">
    <name type="scientific">Phage sp. ctSLR2</name>
    <dbReference type="NCBI Taxonomy" id="2825796"/>
    <lineage>
        <taxon>Viruses</taxon>
    </lineage>
</organism>
<name>A0A8S5QF44_9VIRU</name>
<dbReference type="EMBL" id="BK015640">
    <property type="protein sequence ID" value="DAE17433.1"/>
    <property type="molecule type" value="Genomic_DNA"/>
</dbReference>
<protein>
    <submittedName>
        <fullName evidence="1">Uncharacterized protein</fullName>
    </submittedName>
</protein>
<sequence length="62" mass="7155">MSCGCDNKKIMCEYAHVSELARKAAILEQCIYAVYKRRDGTYGFDKADSEIDGEIVEFRHYL</sequence>
<reference evidence="1" key="1">
    <citation type="journal article" date="2021" name="Proc. Natl. Acad. Sci. U.S.A.">
        <title>A Catalog of Tens of Thousands of Viruses from Human Metagenomes Reveals Hidden Associations with Chronic Diseases.</title>
        <authorList>
            <person name="Tisza M.J."/>
            <person name="Buck C.B."/>
        </authorList>
    </citation>
    <scope>NUCLEOTIDE SEQUENCE</scope>
    <source>
        <strain evidence="1">CtSLR2</strain>
    </source>
</reference>
<proteinExistence type="predicted"/>
<evidence type="ECO:0000313" key="1">
    <source>
        <dbReference type="EMBL" id="DAE17433.1"/>
    </source>
</evidence>
<accession>A0A8S5QF44</accession>